<dbReference type="PANTHER" id="PTHR37308:SF1">
    <property type="entry name" value="POLYPRENYL-PHOSPHATE TRANSPORTER"/>
    <property type="match status" value="1"/>
</dbReference>
<dbReference type="OrthoDB" id="9793746at2"/>
<proteinExistence type="predicted"/>
<feature type="transmembrane region" description="Helical" evidence="1">
    <location>
        <begin position="227"/>
        <end position="247"/>
    </location>
</feature>
<dbReference type="PANTHER" id="PTHR37308">
    <property type="entry name" value="INTEGRAL MEMBRANE PROTEIN"/>
    <property type="match status" value="1"/>
</dbReference>
<keyword evidence="1" id="KW-0812">Transmembrane</keyword>
<feature type="transmembrane region" description="Helical" evidence="1">
    <location>
        <begin position="199"/>
        <end position="221"/>
    </location>
</feature>
<reference evidence="2 3" key="1">
    <citation type="submission" date="2017-08" db="EMBL/GenBank/DDBJ databases">
        <title>Halovibrio sewagensis sp. nov., isolated from wastewater of high salinity.</title>
        <authorList>
            <person name="Dong X."/>
            <person name="Zhang G."/>
        </authorList>
    </citation>
    <scope>NUCLEOTIDE SEQUENCE [LARGE SCALE GENOMIC DNA]</scope>
    <source>
        <strain evidence="2 3">YL5-2</strain>
    </source>
</reference>
<keyword evidence="1" id="KW-1133">Transmembrane helix</keyword>
<comment type="caution">
    <text evidence="2">The sequence shown here is derived from an EMBL/GenBank/DDBJ whole genome shotgun (WGS) entry which is preliminary data.</text>
</comment>
<feature type="transmembrane region" description="Helical" evidence="1">
    <location>
        <begin position="102"/>
        <end position="119"/>
    </location>
</feature>
<evidence type="ECO:0000313" key="2">
    <source>
        <dbReference type="EMBL" id="PAU80701.1"/>
    </source>
</evidence>
<feature type="transmembrane region" description="Helical" evidence="1">
    <location>
        <begin position="70"/>
        <end position="90"/>
    </location>
</feature>
<evidence type="ECO:0000313" key="3">
    <source>
        <dbReference type="Proteomes" id="UP000218896"/>
    </source>
</evidence>
<dbReference type="EMBL" id="NSKD01000003">
    <property type="protein sequence ID" value="PAU80701.1"/>
    <property type="molecule type" value="Genomic_DNA"/>
</dbReference>
<dbReference type="Pfam" id="PF04018">
    <property type="entry name" value="VCA0040-like"/>
    <property type="match status" value="1"/>
</dbReference>
<protein>
    <submittedName>
        <fullName evidence="2">DUF368 domain-containing protein</fullName>
    </submittedName>
</protein>
<gene>
    <name evidence="2" type="ORF">CK501_09825</name>
</gene>
<evidence type="ECO:0000256" key="1">
    <source>
        <dbReference type="SAM" id="Phobius"/>
    </source>
</evidence>
<dbReference type="RefSeq" id="WP_095617533.1">
    <property type="nucleotide sequence ID" value="NZ_NSKD01000003.1"/>
</dbReference>
<keyword evidence="1" id="KW-0472">Membrane</keyword>
<keyword evidence="3" id="KW-1185">Reference proteome</keyword>
<dbReference type="InterPro" id="IPR007163">
    <property type="entry name" value="VCA0040-like"/>
</dbReference>
<feature type="transmembrane region" description="Helical" evidence="1">
    <location>
        <begin position="287"/>
        <end position="307"/>
    </location>
</feature>
<feature type="transmembrane region" description="Helical" evidence="1">
    <location>
        <begin position="126"/>
        <end position="145"/>
    </location>
</feature>
<name>A0A2A2F551_9GAMM</name>
<sequence length="312" mass="32552">MNRTHTQSAPGIVVRGCLMGAADIVPGVSGGTMALITGIYQRLLAALGNIPAAALTLVRDRSLVRAWQTMDANFLLLLLGGILFSVVTLAHGIGTLLDEHPMLVRAFFSGLIIGAVLHVGRQIPHWSLTAGMGLGLGTLVAWGIAQLTPATLALTPLIAFGAGFVAISAMVLPGISGSFILLLLGLYEPILDAIREPALATLAVFAGGCALGLVAMARLVAATLARFPAVTLAVLTGFMVGSLTNLWPWKRAVAWRTGSGGEAEPLLYENLAPWRYTELTGAASQTWTVLVLACLGLGLILLVEWLGRCGKS</sequence>
<organism evidence="2 3">
    <name type="scientific">Halovibrio salipaludis</name>
    <dbReference type="NCBI Taxonomy" id="2032626"/>
    <lineage>
        <taxon>Bacteria</taxon>
        <taxon>Pseudomonadati</taxon>
        <taxon>Pseudomonadota</taxon>
        <taxon>Gammaproteobacteria</taxon>
        <taxon>Oceanospirillales</taxon>
        <taxon>Halomonadaceae</taxon>
        <taxon>Halovibrio</taxon>
    </lineage>
</organism>
<dbReference type="AlphaFoldDB" id="A0A2A2F551"/>
<feature type="transmembrane region" description="Helical" evidence="1">
    <location>
        <begin position="157"/>
        <end position="187"/>
    </location>
</feature>
<dbReference type="Proteomes" id="UP000218896">
    <property type="component" value="Unassembled WGS sequence"/>
</dbReference>
<accession>A0A2A2F551</accession>